<feature type="region of interest" description="Disordered" evidence="1">
    <location>
        <begin position="86"/>
        <end position="134"/>
    </location>
</feature>
<evidence type="ECO:0000256" key="1">
    <source>
        <dbReference type="SAM" id="MobiDB-lite"/>
    </source>
</evidence>
<feature type="compositionally biased region" description="Low complexity" evidence="1">
    <location>
        <begin position="119"/>
        <end position="128"/>
    </location>
</feature>
<name>A0A6A5BIP0_NAEFO</name>
<proteinExistence type="predicted"/>
<evidence type="ECO:0000313" key="3">
    <source>
        <dbReference type="Proteomes" id="UP000444721"/>
    </source>
</evidence>
<dbReference type="GeneID" id="68114529"/>
<gene>
    <name evidence="2" type="ORF">FDP41_007311</name>
</gene>
<comment type="caution">
    <text evidence="2">The sequence shown here is derived from an EMBL/GenBank/DDBJ whole genome shotgun (WGS) entry which is preliminary data.</text>
</comment>
<reference evidence="2 3" key="1">
    <citation type="journal article" date="2019" name="Sci. Rep.">
        <title>Nanopore sequencing improves the draft genome of the human pathogenic amoeba Naegleria fowleri.</title>
        <authorList>
            <person name="Liechti N."/>
            <person name="Schurch N."/>
            <person name="Bruggmann R."/>
            <person name="Wittwer M."/>
        </authorList>
    </citation>
    <scope>NUCLEOTIDE SEQUENCE [LARGE SCALE GENOMIC DNA]</scope>
    <source>
        <strain evidence="2 3">ATCC 30894</strain>
    </source>
</reference>
<dbReference type="EMBL" id="VFQX01000058">
    <property type="protein sequence ID" value="KAF0973924.1"/>
    <property type="molecule type" value="Genomic_DNA"/>
</dbReference>
<feature type="compositionally biased region" description="Low complexity" evidence="1">
    <location>
        <begin position="100"/>
        <end position="112"/>
    </location>
</feature>
<dbReference type="AlphaFoldDB" id="A0A6A5BIP0"/>
<dbReference type="Proteomes" id="UP000444721">
    <property type="component" value="Unassembled WGS sequence"/>
</dbReference>
<protein>
    <submittedName>
        <fullName evidence="2">Uncharacterized protein</fullName>
    </submittedName>
</protein>
<accession>A0A6A5BIP0</accession>
<evidence type="ECO:0000313" key="2">
    <source>
        <dbReference type="EMBL" id="KAF0973924.1"/>
    </source>
</evidence>
<sequence>MSSDSSSASSSLCCCICRKNSKETVFKRNFIVNEKKLGLYQEALPQFAERATIGTTCESCYKSYYSYRRSLKTSVKRGKEVIDIDNDGEDDVSVTSANNSKKGQTTSSSSSEVQERTSSDSCHASSSSEEPVGMCGKGVQKANLDFNFDETTTTAAEKARSIKQWLDMKNETNFKPVTTIDLSEANEEIIDFYLYKLGQPIVLTNSLELLAKGHMEMTNIPVTSSNLEQMKKKQAELFHLNYLRDCVGDFKVFPRDNTTFKDFEMTMKQYITLIQKDNDITAPNRKLLYGKDMTCPKQWRSYLFDNPKFPDKLKYKGPKDILANTNKNI</sequence>
<dbReference type="OrthoDB" id="298344at2759"/>
<dbReference type="VEuPathDB" id="AmoebaDB:FDP41_007311"/>
<organism evidence="2 3">
    <name type="scientific">Naegleria fowleri</name>
    <name type="common">Brain eating amoeba</name>
    <dbReference type="NCBI Taxonomy" id="5763"/>
    <lineage>
        <taxon>Eukaryota</taxon>
        <taxon>Discoba</taxon>
        <taxon>Heterolobosea</taxon>
        <taxon>Tetramitia</taxon>
        <taxon>Eutetramitia</taxon>
        <taxon>Vahlkampfiidae</taxon>
        <taxon>Naegleria</taxon>
    </lineage>
</organism>
<dbReference type="RefSeq" id="XP_044558637.1">
    <property type="nucleotide sequence ID" value="XM_044711043.1"/>
</dbReference>
<dbReference type="VEuPathDB" id="AmoebaDB:NfTy_010220"/>
<dbReference type="VEuPathDB" id="AmoebaDB:NF0100800"/>
<keyword evidence="3" id="KW-1185">Reference proteome</keyword>